<dbReference type="AlphaFoldDB" id="A0A9D5M1P6"/>
<reference evidence="8" key="1">
    <citation type="submission" date="2020-10" db="EMBL/GenBank/DDBJ databases">
        <title>ChiBAC.</title>
        <authorList>
            <person name="Zenner C."/>
            <person name="Hitch T.C.A."/>
            <person name="Clavel T."/>
        </authorList>
    </citation>
    <scope>NUCLEOTIDE SEQUENCE</scope>
    <source>
        <strain evidence="8">DSM 107454</strain>
    </source>
</reference>
<dbReference type="InterPro" id="IPR015424">
    <property type="entry name" value="PyrdxlP-dep_Trfase"/>
</dbReference>
<dbReference type="Proteomes" id="UP000806542">
    <property type="component" value="Unassembled WGS sequence"/>
</dbReference>
<dbReference type="InterPro" id="IPR015421">
    <property type="entry name" value="PyrdxlP-dep_Trfase_major"/>
</dbReference>
<keyword evidence="9" id="KW-1185">Reference proteome</keyword>
<evidence type="ECO:0000259" key="6">
    <source>
        <dbReference type="Pfam" id="PF01276"/>
    </source>
</evidence>
<dbReference type="PANTHER" id="PTHR43277:SF4">
    <property type="entry name" value="ARGININE DECARBOXYLASE"/>
    <property type="match status" value="1"/>
</dbReference>
<evidence type="ECO:0000256" key="4">
    <source>
        <dbReference type="ARBA" id="ARBA00022898"/>
    </source>
</evidence>
<proteinExistence type="inferred from homology"/>
<keyword evidence="5" id="KW-0456">Lyase</keyword>
<protein>
    <submittedName>
        <fullName evidence="8">Arginine decarboxylase</fullName>
    </submittedName>
</protein>
<dbReference type="Gene3D" id="3.40.640.10">
    <property type="entry name" value="Type I PLP-dependent aspartate aminotransferase-like (Major domain)"/>
    <property type="match status" value="1"/>
</dbReference>
<dbReference type="SUPFAM" id="SSF53383">
    <property type="entry name" value="PLP-dependent transferases"/>
    <property type="match status" value="1"/>
</dbReference>
<dbReference type="InterPro" id="IPR000310">
    <property type="entry name" value="Orn/Lys/Arg_deCO2ase_major_dom"/>
</dbReference>
<name>A0A9D5M1P6_9FIRM</name>
<dbReference type="InterPro" id="IPR008286">
    <property type="entry name" value="Prn/Lys/Arg_de-COase_C"/>
</dbReference>
<dbReference type="EMBL" id="JADCKB010000001">
    <property type="protein sequence ID" value="MBE5038960.1"/>
    <property type="molecule type" value="Genomic_DNA"/>
</dbReference>
<organism evidence="8 9">
    <name type="scientific">Ructibacterium gallinarum</name>
    <dbReference type="NCBI Taxonomy" id="2779355"/>
    <lineage>
        <taxon>Bacteria</taxon>
        <taxon>Bacillati</taxon>
        <taxon>Bacillota</taxon>
        <taxon>Clostridia</taxon>
        <taxon>Eubacteriales</taxon>
        <taxon>Oscillospiraceae</taxon>
        <taxon>Ructibacterium</taxon>
    </lineage>
</organism>
<dbReference type="RefSeq" id="WP_226391519.1">
    <property type="nucleotide sequence ID" value="NZ_JADCKB010000001.1"/>
</dbReference>
<evidence type="ECO:0000256" key="1">
    <source>
        <dbReference type="ARBA" id="ARBA00001933"/>
    </source>
</evidence>
<feature type="domain" description="Orn/Lys/Arg decarboxylase C-terminal" evidence="7">
    <location>
        <begin position="390"/>
        <end position="446"/>
    </location>
</feature>
<dbReference type="Pfam" id="PF01276">
    <property type="entry name" value="OKR_DC_1"/>
    <property type="match status" value="1"/>
</dbReference>
<dbReference type="InterPro" id="IPR052357">
    <property type="entry name" value="Orn_Lys_Arg_decarboxylase-I"/>
</dbReference>
<evidence type="ECO:0000259" key="7">
    <source>
        <dbReference type="Pfam" id="PF03711"/>
    </source>
</evidence>
<comment type="similarity">
    <text evidence="2">Belongs to the Orn/Lys/Arg decarboxylase class-I family.</text>
</comment>
<comment type="cofactor">
    <cofactor evidence="1">
        <name>pyridoxal 5'-phosphate</name>
        <dbReference type="ChEBI" id="CHEBI:597326"/>
    </cofactor>
</comment>
<sequence>MSLYHELKKFHQKDQVSFHIPGHKNGKGLSERLKRDGFLLDVTEFSETDDLQNPTGILRQAQLRAARAFGAGTSFYLTNGSSGGLHAAVLAACKAGDQILVDRSCHQAVIAALVLAGLRPVFVYPGFDPELGVYTGITAAMVKSAIDENPDITGAVITSPTYYGICSDIWGIAMCLHNSGKFLIVDEAHGAHFAFHEELPATALSLGADICVQSAHKTLPALGQTAFLHVGRGSLIDRDAVAQALRLVRSTSPSYLLMTSLDEAVMYMERHGVRELDRCIRQTAELKATVRKYGVLEFLDSKGLNCPQDALRLVVDFRKTGVSGYCMQRLLQETFHIYPEMADAFHVVFVITTANTRQEIEFLKQALIRISRTRLDSVPALAPEPLSKVVMTMEPKAAWNAQKKRIPIRDASGEVSAGIVSVCPPGAAVLIPGQKIDPAAVSYLLRHSEEESVEIIKR</sequence>
<evidence type="ECO:0000313" key="9">
    <source>
        <dbReference type="Proteomes" id="UP000806542"/>
    </source>
</evidence>
<dbReference type="GO" id="GO:0016831">
    <property type="term" value="F:carboxy-lyase activity"/>
    <property type="evidence" value="ECO:0007669"/>
    <property type="project" value="UniProtKB-KW"/>
</dbReference>
<keyword evidence="4" id="KW-0663">Pyridoxal phosphate</keyword>
<evidence type="ECO:0000313" key="8">
    <source>
        <dbReference type="EMBL" id="MBE5038960.1"/>
    </source>
</evidence>
<dbReference type="Gene3D" id="3.90.100.10">
    <property type="entry name" value="Orn/Lys/Arg decarboxylase, C-terminal domain"/>
    <property type="match status" value="1"/>
</dbReference>
<dbReference type="Pfam" id="PF03711">
    <property type="entry name" value="OKR_DC_1_C"/>
    <property type="match status" value="1"/>
</dbReference>
<evidence type="ECO:0000256" key="3">
    <source>
        <dbReference type="ARBA" id="ARBA00022793"/>
    </source>
</evidence>
<evidence type="ECO:0000256" key="2">
    <source>
        <dbReference type="ARBA" id="ARBA00010671"/>
    </source>
</evidence>
<evidence type="ECO:0000256" key="5">
    <source>
        <dbReference type="ARBA" id="ARBA00023239"/>
    </source>
</evidence>
<feature type="domain" description="Orn/Lys/Arg decarboxylases family 1 pyridoxal-P attachment site" evidence="6">
    <location>
        <begin position="3"/>
        <end position="293"/>
    </location>
</feature>
<gene>
    <name evidence="8" type="ORF">INF28_00565</name>
</gene>
<accession>A0A9D5M1P6</accession>
<comment type="caution">
    <text evidence="8">The sequence shown here is derived from an EMBL/GenBank/DDBJ whole genome shotgun (WGS) entry which is preliminary data.</text>
</comment>
<keyword evidence="3" id="KW-0210">Decarboxylase</keyword>
<dbReference type="PANTHER" id="PTHR43277">
    <property type="entry name" value="ARGININE DECARBOXYLASE"/>
    <property type="match status" value="1"/>
</dbReference>